<dbReference type="CDD" id="cd06261">
    <property type="entry name" value="TM_PBP2"/>
    <property type="match status" value="1"/>
</dbReference>
<evidence type="ECO:0000256" key="1">
    <source>
        <dbReference type="ARBA" id="ARBA00004651"/>
    </source>
</evidence>
<dbReference type="PATRIC" id="fig|1256206.3.peg.1350"/>
<dbReference type="EMBL" id="ANKC01000625">
    <property type="protein sequence ID" value="EPC75483.1"/>
    <property type="molecule type" value="Genomic_DNA"/>
</dbReference>
<comment type="similarity">
    <text evidence="7">Belongs to the binding-protein-dependent transport system permease family.</text>
</comment>
<evidence type="ECO:0000256" key="3">
    <source>
        <dbReference type="ARBA" id="ARBA00022475"/>
    </source>
</evidence>
<feature type="non-terminal residue" evidence="9">
    <location>
        <position position="1"/>
    </location>
</feature>
<evidence type="ECO:0000313" key="10">
    <source>
        <dbReference type="Proteomes" id="UP000014243"/>
    </source>
</evidence>
<dbReference type="Gene3D" id="1.10.3720.10">
    <property type="entry name" value="MetI-like"/>
    <property type="match status" value="1"/>
</dbReference>
<name>S2S7H7_LACPA</name>
<protein>
    <submittedName>
        <fullName evidence="9">Oligopeptide ABC transporter permease</fullName>
    </submittedName>
</protein>
<comment type="caution">
    <text evidence="9">The sequence shown here is derived from an EMBL/GenBank/DDBJ whole genome shotgun (WGS) entry which is preliminary data.</text>
</comment>
<feature type="transmembrane region" description="Helical" evidence="7">
    <location>
        <begin position="136"/>
        <end position="160"/>
    </location>
</feature>
<dbReference type="Pfam" id="PF00528">
    <property type="entry name" value="BPD_transp_1"/>
    <property type="match status" value="1"/>
</dbReference>
<feature type="domain" description="ABC transmembrane type-1" evidence="8">
    <location>
        <begin position="1"/>
        <end position="157"/>
    </location>
</feature>
<keyword evidence="2 7" id="KW-0813">Transport</keyword>
<organism evidence="9 10">
    <name type="scientific">Lacticaseibacillus paracasei subsp. paracasei Lpp126</name>
    <dbReference type="NCBI Taxonomy" id="1256206"/>
    <lineage>
        <taxon>Bacteria</taxon>
        <taxon>Bacillati</taxon>
        <taxon>Bacillota</taxon>
        <taxon>Bacilli</taxon>
        <taxon>Lactobacillales</taxon>
        <taxon>Lactobacillaceae</taxon>
        <taxon>Lacticaseibacillus</taxon>
    </lineage>
</organism>
<dbReference type="InterPro" id="IPR050366">
    <property type="entry name" value="BP-dependent_transpt_permease"/>
</dbReference>
<dbReference type="InterPro" id="IPR000515">
    <property type="entry name" value="MetI-like"/>
</dbReference>
<accession>S2S7H7</accession>
<dbReference type="AlphaFoldDB" id="S2S7H7"/>
<feature type="transmembrane region" description="Helical" evidence="7">
    <location>
        <begin position="7"/>
        <end position="24"/>
    </location>
</feature>
<evidence type="ECO:0000259" key="8">
    <source>
        <dbReference type="PROSITE" id="PS50928"/>
    </source>
</evidence>
<sequence>IMRLVDFWMIIPSLLVIIVLVTVIPQYNVITIILIMAAFYWMTTTRLMRSLVLSEARSEYVMASKTSGTSNFKIMFAGVLPNISSLIITDLTLTIASSIGIETALSFLGFGLPMETPSLGTLIGFASNPDLIFDRWWVWFPAVLVLLTLSLSINFVGQALRRAADSRQRRG</sequence>
<keyword evidence="5 7" id="KW-1133">Transmembrane helix</keyword>
<dbReference type="PROSITE" id="PS50928">
    <property type="entry name" value="ABC_TM1"/>
    <property type="match status" value="1"/>
</dbReference>
<dbReference type="GO" id="GO:0005886">
    <property type="term" value="C:plasma membrane"/>
    <property type="evidence" value="ECO:0007669"/>
    <property type="project" value="UniProtKB-SubCell"/>
</dbReference>
<evidence type="ECO:0000256" key="5">
    <source>
        <dbReference type="ARBA" id="ARBA00022989"/>
    </source>
</evidence>
<keyword evidence="3" id="KW-1003">Cell membrane</keyword>
<dbReference type="SUPFAM" id="SSF161098">
    <property type="entry name" value="MetI-like"/>
    <property type="match status" value="1"/>
</dbReference>
<evidence type="ECO:0000256" key="7">
    <source>
        <dbReference type="RuleBase" id="RU363032"/>
    </source>
</evidence>
<dbReference type="PANTHER" id="PTHR43386">
    <property type="entry name" value="OLIGOPEPTIDE TRANSPORT SYSTEM PERMEASE PROTEIN APPC"/>
    <property type="match status" value="1"/>
</dbReference>
<evidence type="ECO:0000313" key="9">
    <source>
        <dbReference type="EMBL" id="EPC75483.1"/>
    </source>
</evidence>
<dbReference type="PANTHER" id="PTHR43386:SF23">
    <property type="entry name" value="ABC TRANSPORTER"/>
    <property type="match status" value="1"/>
</dbReference>
<dbReference type="InterPro" id="IPR035906">
    <property type="entry name" value="MetI-like_sf"/>
</dbReference>
<keyword evidence="4 7" id="KW-0812">Transmembrane</keyword>
<keyword evidence="6 7" id="KW-0472">Membrane</keyword>
<evidence type="ECO:0000256" key="2">
    <source>
        <dbReference type="ARBA" id="ARBA00022448"/>
    </source>
</evidence>
<evidence type="ECO:0000256" key="6">
    <source>
        <dbReference type="ARBA" id="ARBA00023136"/>
    </source>
</evidence>
<comment type="subcellular location">
    <subcellularLocation>
        <location evidence="1 7">Cell membrane</location>
        <topology evidence="1 7">Multi-pass membrane protein</topology>
    </subcellularLocation>
</comment>
<gene>
    <name evidence="9" type="ORF">Lpp126_08799</name>
</gene>
<proteinExistence type="inferred from homology"/>
<evidence type="ECO:0000256" key="4">
    <source>
        <dbReference type="ARBA" id="ARBA00022692"/>
    </source>
</evidence>
<dbReference type="Proteomes" id="UP000014243">
    <property type="component" value="Unassembled WGS sequence"/>
</dbReference>
<reference evidence="9 10" key="1">
    <citation type="journal article" date="2013" name="PLoS ONE">
        <title>Lactobacillus paracasei comparative genomics: towards species pan-genome definition and exploitation of diversity.</title>
        <authorList>
            <person name="Smokvina T."/>
            <person name="Wels M."/>
            <person name="Polka J."/>
            <person name="Chervaux C."/>
            <person name="Brisse S."/>
            <person name="Boekhorst J."/>
            <person name="van Hylckama Vlieg J.E."/>
            <person name="Siezen R.J."/>
        </authorList>
    </citation>
    <scope>NUCLEOTIDE SEQUENCE [LARGE SCALE GENOMIC DNA]</scope>
    <source>
        <strain evidence="9 10">Lpp126</strain>
    </source>
</reference>
<dbReference type="GO" id="GO:0055085">
    <property type="term" value="P:transmembrane transport"/>
    <property type="evidence" value="ECO:0007669"/>
    <property type="project" value="InterPro"/>
</dbReference>